<accession>A0A6P3WVT4</accession>
<dbReference type="AlphaFoldDB" id="A0A6P3WVT4"/>
<keyword evidence="3" id="KW-1185">Reference proteome</keyword>
<feature type="chain" id="PRO_5027966717" evidence="2">
    <location>
        <begin position="20"/>
        <end position="236"/>
    </location>
</feature>
<dbReference type="KEGG" id="dqu:106742088"/>
<gene>
    <name evidence="4" type="primary">LOC106742088</name>
</gene>
<proteinExistence type="predicted"/>
<keyword evidence="2" id="KW-0732">Signal</keyword>
<reference evidence="4" key="1">
    <citation type="submission" date="2025-08" db="UniProtKB">
        <authorList>
            <consortium name="RefSeq"/>
        </authorList>
    </citation>
    <scope>IDENTIFICATION</scope>
</reference>
<dbReference type="OrthoDB" id="6784221at2759"/>
<protein>
    <submittedName>
        <fullName evidence="4">Uncharacterized protein LOC106742088</fullName>
    </submittedName>
</protein>
<evidence type="ECO:0000256" key="1">
    <source>
        <dbReference type="SAM" id="MobiDB-lite"/>
    </source>
</evidence>
<feature type="signal peptide" evidence="2">
    <location>
        <begin position="1"/>
        <end position="19"/>
    </location>
</feature>
<dbReference type="Proteomes" id="UP000515204">
    <property type="component" value="Unplaced"/>
</dbReference>
<evidence type="ECO:0000256" key="2">
    <source>
        <dbReference type="SAM" id="SignalP"/>
    </source>
</evidence>
<organism evidence="3 4">
    <name type="scientific">Dinoponera quadriceps</name>
    <name type="common">South American ant</name>
    <dbReference type="NCBI Taxonomy" id="609295"/>
    <lineage>
        <taxon>Eukaryota</taxon>
        <taxon>Metazoa</taxon>
        <taxon>Ecdysozoa</taxon>
        <taxon>Arthropoda</taxon>
        <taxon>Hexapoda</taxon>
        <taxon>Insecta</taxon>
        <taxon>Pterygota</taxon>
        <taxon>Neoptera</taxon>
        <taxon>Endopterygota</taxon>
        <taxon>Hymenoptera</taxon>
        <taxon>Apocrita</taxon>
        <taxon>Aculeata</taxon>
        <taxon>Formicoidea</taxon>
        <taxon>Formicidae</taxon>
        <taxon>Ponerinae</taxon>
        <taxon>Ponerini</taxon>
        <taxon>Dinoponera</taxon>
    </lineage>
</organism>
<feature type="region of interest" description="Disordered" evidence="1">
    <location>
        <begin position="32"/>
        <end position="91"/>
    </location>
</feature>
<evidence type="ECO:0000313" key="4">
    <source>
        <dbReference type="RefSeq" id="XP_014470201.1"/>
    </source>
</evidence>
<feature type="compositionally biased region" description="Basic and acidic residues" evidence="1">
    <location>
        <begin position="70"/>
        <end position="85"/>
    </location>
</feature>
<feature type="compositionally biased region" description="Basic and acidic residues" evidence="1">
    <location>
        <begin position="42"/>
        <end position="55"/>
    </location>
</feature>
<name>A0A6P3WVT4_DINQU</name>
<evidence type="ECO:0000313" key="3">
    <source>
        <dbReference type="Proteomes" id="UP000515204"/>
    </source>
</evidence>
<dbReference type="RefSeq" id="XP_014470201.1">
    <property type="nucleotide sequence ID" value="XM_014614715.1"/>
</dbReference>
<sequence length="236" mass="27158">MRSVILTLLLLAIISLSRSELRDRQRANIAPNLTDRPAIGRTDFERSRKSPDNEKRVRRLQSRNQTGSDGEVRKIHLDSEEDKPGIRAYGLPRNRLQDNGVIERVYMGEDRFNEAPKSGRLVEAYGMPKDNVATNGFIERLPSAAAVNRQPARLGSSEEIAARARRSVREGVANKVEENVASEAEDMQAQDSKIFRPLFVYRHQQAARQKRKHSRNLTHRFHRHPSHHYCDHRLVR</sequence>
<dbReference type="GeneID" id="106742088"/>